<comment type="subcellular location">
    <subcellularLocation>
        <location evidence="10">Cytoplasm</location>
    </subcellularLocation>
</comment>
<evidence type="ECO:0000256" key="5">
    <source>
        <dbReference type="ARBA" id="ARBA00022842"/>
    </source>
</evidence>
<feature type="domain" description="4'-phosphopantetheinyl transferase" evidence="11">
    <location>
        <begin position="5"/>
        <end position="123"/>
    </location>
</feature>
<keyword evidence="6 10" id="KW-0443">Lipid metabolism</keyword>
<dbReference type="HAMAP" id="MF_00101">
    <property type="entry name" value="AcpS"/>
    <property type="match status" value="1"/>
</dbReference>
<dbReference type="FunFam" id="3.90.470.20:FF:000001">
    <property type="entry name" value="Holo-[acyl-carrier-protein] synthase"/>
    <property type="match status" value="1"/>
</dbReference>
<comment type="catalytic activity">
    <reaction evidence="8 10">
        <text>apo-[ACP] + CoA = holo-[ACP] + adenosine 3',5'-bisphosphate + H(+)</text>
        <dbReference type="Rhea" id="RHEA:12068"/>
        <dbReference type="Rhea" id="RHEA-COMP:9685"/>
        <dbReference type="Rhea" id="RHEA-COMP:9690"/>
        <dbReference type="ChEBI" id="CHEBI:15378"/>
        <dbReference type="ChEBI" id="CHEBI:29999"/>
        <dbReference type="ChEBI" id="CHEBI:57287"/>
        <dbReference type="ChEBI" id="CHEBI:58343"/>
        <dbReference type="ChEBI" id="CHEBI:64479"/>
        <dbReference type="EC" id="2.7.8.7"/>
    </reaction>
</comment>
<keyword evidence="4 10" id="KW-0276">Fatty acid metabolism</keyword>
<dbReference type="SUPFAM" id="SSF56214">
    <property type="entry name" value="4'-phosphopantetheinyl transferase"/>
    <property type="match status" value="1"/>
</dbReference>
<evidence type="ECO:0000313" key="12">
    <source>
        <dbReference type="EMBL" id="REL25764.1"/>
    </source>
</evidence>
<dbReference type="RefSeq" id="WP_116006890.1">
    <property type="nucleotide sequence ID" value="NZ_QUOU01000001.1"/>
</dbReference>
<sequence length="128" mass="13693">MSVVGVGTDIVEVSRIAQMKDAAKQRLAERVLTESELAIYAAHHQPQADSFLAKRWAAKEAAAKSLGTGIADGVSFQHFVIENLPSGAPVLTLSDRALVLATELGASHWHISISDEKHYALAFVVLSS</sequence>
<name>A0A3E0TMI2_9GAMM</name>
<proteinExistence type="inferred from homology"/>
<reference evidence="12 13" key="1">
    <citation type="submission" date="2018-08" db="EMBL/GenBank/DDBJ databases">
        <title>Thalassotalea euphylliae genome.</title>
        <authorList>
            <person name="Summers S."/>
            <person name="Rice S.A."/>
            <person name="Freckelton M.L."/>
            <person name="Nedved B.T."/>
            <person name="Hadfield M.G."/>
        </authorList>
    </citation>
    <scope>NUCLEOTIDE SEQUENCE [LARGE SCALE GENOMIC DNA]</scope>
    <source>
        <strain evidence="12 13">H1</strain>
    </source>
</reference>
<evidence type="ECO:0000313" key="13">
    <source>
        <dbReference type="Proteomes" id="UP000256478"/>
    </source>
</evidence>
<evidence type="ECO:0000256" key="10">
    <source>
        <dbReference type="HAMAP-Rule" id="MF_00101"/>
    </source>
</evidence>
<dbReference type="Pfam" id="PF01648">
    <property type="entry name" value="ACPS"/>
    <property type="match status" value="1"/>
</dbReference>
<dbReference type="InterPro" id="IPR002582">
    <property type="entry name" value="ACPS"/>
</dbReference>
<dbReference type="InterPro" id="IPR037143">
    <property type="entry name" value="4-PPantetheinyl_Trfase_dom_sf"/>
</dbReference>
<dbReference type="EMBL" id="QUOU01000001">
    <property type="protein sequence ID" value="REL25764.1"/>
    <property type="molecule type" value="Genomic_DNA"/>
</dbReference>
<keyword evidence="3 10" id="KW-0479">Metal-binding</keyword>
<keyword evidence="1 10" id="KW-0444">Lipid biosynthesis</keyword>
<comment type="function">
    <text evidence="9">Transfers the 4'-phosphopantetheine moiety from coenzyme A to the 'Ser-36' of acyl-carrier-protein.</text>
</comment>
<dbReference type="Proteomes" id="UP000256478">
    <property type="component" value="Unassembled WGS sequence"/>
</dbReference>
<keyword evidence="10" id="KW-0963">Cytoplasm</keyword>
<evidence type="ECO:0000256" key="8">
    <source>
        <dbReference type="ARBA" id="ARBA00050875"/>
    </source>
</evidence>
<dbReference type="GO" id="GO:0008897">
    <property type="term" value="F:holo-[acyl-carrier-protein] synthase activity"/>
    <property type="evidence" value="ECO:0007669"/>
    <property type="project" value="UniProtKB-UniRule"/>
</dbReference>
<dbReference type="InterPro" id="IPR004568">
    <property type="entry name" value="Ppantetheine-prot_Trfase_dom"/>
</dbReference>
<evidence type="ECO:0000256" key="2">
    <source>
        <dbReference type="ARBA" id="ARBA00022679"/>
    </source>
</evidence>
<evidence type="ECO:0000259" key="11">
    <source>
        <dbReference type="Pfam" id="PF01648"/>
    </source>
</evidence>
<dbReference type="InterPro" id="IPR008278">
    <property type="entry name" value="4-PPantetheinyl_Trfase_dom"/>
</dbReference>
<keyword evidence="2 10" id="KW-0808">Transferase</keyword>
<dbReference type="AlphaFoldDB" id="A0A3E0TMI2"/>
<evidence type="ECO:0000256" key="1">
    <source>
        <dbReference type="ARBA" id="ARBA00022516"/>
    </source>
</evidence>
<evidence type="ECO:0000256" key="3">
    <source>
        <dbReference type="ARBA" id="ARBA00022723"/>
    </source>
</evidence>
<dbReference type="GO" id="GO:0005737">
    <property type="term" value="C:cytoplasm"/>
    <property type="evidence" value="ECO:0007669"/>
    <property type="project" value="UniProtKB-SubCell"/>
</dbReference>
<organism evidence="12 13">
    <name type="scientific">Thalassotalea euphylliae</name>
    <dbReference type="NCBI Taxonomy" id="1655234"/>
    <lineage>
        <taxon>Bacteria</taxon>
        <taxon>Pseudomonadati</taxon>
        <taxon>Pseudomonadota</taxon>
        <taxon>Gammaproteobacteria</taxon>
        <taxon>Alteromonadales</taxon>
        <taxon>Colwelliaceae</taxon>
        <taxon>Thalassotalea</taxon>
    </lineage>
</organism>
<comment type="caution">
    <text evidence="12">The sequence shown here is derived from an EMBL/GenBank/DDBJ whole genome shotgun (WGS) entry which is preliminary data.</text>
</comment>
<feature type="binding site" evidence="10">
    <location>
        <position position="9"/>
    </location>
    <ligand>
        <name>Mg(2+)</name>
        <dbReference type="ChEBI" id="CHEBI:18420"/>
    </ligand>
</feature>
<evidence type="ECO:0000256" key="9">
    <source>
        <dbReference type="ARBA" id="ARBA00054726"/>
    </source>
</evidence>
<comment type="function">
    <text evidence="10">Transfers the 4'-phosphopantetheine moiety from coenzyme A to a Ser of acyl-carrier-protein.</text>
</comment>
<dbReference type="OrthoDB" id="517356at2"/>
<comment type="similarity">
    <text evidence="10">Belongs to the P-Pant transferase superfamily. AcpS family.</text>
</comment>
<dbReference type="GO" id="GO:0006633">
    <property type="term" value="P:fatty acid biosynthetic process"/>
    <property type="evidence" value="ECO:0007669"/>
    <property type="project" value="UniProtKB-UniRule"/>
</dbReference>
<dbReference type="Gene3D" id="3.90.470.20">
    <property type="entry name" value="4'-phosphopantetheinyl transferase domain"/>
    <property type="match status" value="1"/>
</dbReference>
<comment type="cofactor">
    <cofactor evidence="10">
        <name>Mg(2+)</name>
        <dbReference type="ChEBI" id="CHEBI:18420"/>
    </cofactor>
</comment>
<evidence type="ECO:0000256" key="7">
    <source>
        <dbReference type="ARBA" id="ARBA00023160"/>
    </source>
</evidence>
<gene>
    <name evidence="10" type="primary">acpS</name>
    <name evidence="12" type="ORF">DXX93_03795</name>
</gene>
<dbReference type="NCBIfam" id="TIGR00556">
    <property type="entry name" value="pantethn_trn"/>
    <property type="match status" value="1"/>
</dbReference>
<evidence type="ECO:0000256" key="6">
    <source>
        <dbReference type="ARBA" id="ARBA00023098"/>
    </source>
</evidence>
<keyword evidence="7 10" id="KW-0275">Fatty acid biosynthesis</keyword>
<dbReference type="GO" id="GO:0000287">
    <property type="term" value="F:magnesium ion binding"/>
    <property type="evidence" value="ECO:0007669"/>
    <property type="project" value="UniProtKB-UniRule"/>
</dbReference>
<keyword evidence="5 10" id="KW-0460">Magnesium</keyword>
<feature type="binding site" evidence="10">
    <location>
        <position position="60"/>
    </location>
    <ligand>
        <name>Mg(2+)</name>
        <dbReference type="ChEBI" id="CHEBI:18420"/>
    </ligand>
</feature>
<dbReference type="EC" id="2.7.8.7" evidence="10"/>
<accession>A0A3E0TMI2</accession>
<protein>
    <recommendedName>
        <fullName evidence="10">Holo-[acyl-carrier-protein] synthase</fullName>
        <shortName evidence="10">Holo-ACP synthase</shortName>
        <ecNumber evidence="10">2.7.8.7</ecNumber>
    </recommendedName>
    <alternativeName>
        <fullName evidence="10">4'-phosphopantetheinyl transferase AcpS</fullName>
    </alternativeName>
</protein>
<evidence type="ECO:0000256" key="4">
    <source>
        <dbReference type="ARBA" id="ARBA00022832"/>
    </source>
</evidence>
<dbReference type="NCBIfam" id="TIGR00516">
    <property type="entry name" value="acpS"/>
    <property type="match status" value="1"/>
</dbReference>